<comment type="caution">
    <text evidence="3">The sequence shown here is derived from an EMBL/GenBank/DDBJ whole genome shotgun (WGS) entry which is preliminary data.</text>
</comment>
<dbReference type="OrthoDB" id="3193440at2"/>
<evidence type="ECO:0000256" key="2">
    <source>
        <dbReference type="SAM" id="SignalP"/>
    </source>
</evidence>
<feature type="region of interest" description="Disordered" evidence="1">
    <location>
        <begin position="1061"/>
        <end position="1084"/>
    </location>
</feature>
<dbReference type="STRING" id="1437606.BBOH_1053"/>
<evidence type="ECO:0000256" key="1">
    <source>
        <dbReference type="SAM" id="MobiDB-lite"/>
    </source>
</evidence>
<sequence length="1240" mass="131470">MNDNSESALVKGHSCGVRKIMLTATALAATALAAMALMAPAVASASDTAGSQPKDEARTAVPGPGASHAGGLADKPVSGLSSAPSGVAAGHGDVGQRPKAEAASQTEENKPVHRAFTETGIPVGPYSIGKDGVKSPLAKSITIMTNNGVGDSQEAGVTGDWTKEGADGLKIWQGNDPLKAMLKVCVNDGLNGGSPKTHCVNSVSDADYGVSTGVEKDADGQVRLKGLAFQSTSLPAIATTDKEPKYIYVRLPSDFSDPNAPQFSGGQIVALPVVRDYTSPAVPTMTVHEGKDGACEGEDCKGVQVGADFTGLQHSVLQTREKVLHTGVSGVVVTLSVRDAGASGADPTRPSDSGSSESSPVAAESGVDHIAVRYKGLVLTDDDLQASACNVAKAAPPAESKTFQFCINWNLMQKIAPLSVHAGRTASASINDFSVIAYDVAGNASDFLRFDQSAPFKGEKGAVVDRIQLYRFPTEGDMKSFNFSTVVYRSSEPAAKLPASTKPDDPTIVQGEIAYAQPSLKADGRSDMLQWFDDLAVFKPMLKPEVKDLKTNTDLNLNADCDPNKDCSVRHSFERDLTELREGSYSVRFVISYGGDDRVGRVNVPSQATGLNTETSYVLLDGTAPTIGLTAKGEETSIGNSYRLPDLPMVSVRAAGAQNKDDQGVRFAIRLQDLLKGSDPGNVRAMNEPGASGLSLDSTVTKAQFSYVRYSEYADAVAAVSGKSPRESGVPATVTWSADDLDESGNVLKDVVLPADGAYLIRDMKVTVSDKAGNTAVRKFGRQDGQFNPGYDILVMEGAIKDKKVGIKLKDADGTPASQTSYYHRGSVSAVVSVNDKWFAVARQLQRNQIGAGKLIFGSAPKGSIDVDDRAFPVFERKAGTDTWTYAVRLPSNPVSSGPDSGKTVEGVYRLGVSYRSMGGQRIGLTAKDGSSDSTNTIEFVVDYTAPSFDSIHYTPTDHRKWGWIFAQSQRIDVRASDNVSGVCAASGANACAKANANPTFDGRWTGEKGSDEAFSITGTGSDGTNASDLSISFSRDFQRLTFAGSRLTITDKAGNSNTLDLGDTVPSKWSNARPKPGAPQADELGKGAIGVCIDKSAPMIKVDFDNNNVRNGKYYKSKRTATVSITESSFDLIKANDKYSKVADTTADKTKTDITADKFENPSGDGKVWVARVPFDRDADWSFDVSLSDPFGHQSAPLFQPVRHRHHQAAPVGSFRQRSCRKRPLLQSGSNRYDPAGRA</sequence>
<reference evidence="3 4" key="1">
    <citation type="submission" date="2014-03" db="EMBL/GenBank/DDBJ databases">
        <title>Genomics of Bifidobacteria.</title>
        <authorList>
            <person name="Ventura M."/>
            <person name="Milani C."/>
            <person name="Lugli G.A."/>
        </authorList>
    </citation>
    <scope>NUCLEOTIDE SEQUENCE [LARGE SCALE GENOMIC DNA]</scope>
    <source>
        <strain evidence="3 4">DSM 22767</strain>
    </source>
</reference>
<evidence type="ECO:0000313" key="3">
    <source>
        <dbReference type="EMBL" id="KFI45536.1"/>
    </source>
</evidence>
<keyword evidence="4" id="KW-1185">Reference proteome</keyword>
<keyword evidence="2" id="KW-0732">Signal</keyword>
<accession>A0A086ZG86</accession>
<organism evidence="3 4">
    <name type="scientific">Bifidobacterium bohemicum DSM 22767</name>
    <dbReference type="NCBI Taxonomy" id="1437606"/>
    <lineage>
        <taxon>Bacteria</taxon>
        <taxon>Bacillati</taxon>
        <taxon>Actinomycetota</taxon>
        <taxon>Actinomycetes</taxon>
        <taxon>Bifidobacteriales</taxon>
        <taxon>Bifidobacteriaceae</taxon>
        <taxon>Bifidobacterium</taxon>
    </lineage>
</organism>
<dbReference type="RefSeq" id="WP_052118161.1">
    <property type="nucleotide sequence ID" value="NZ_JDUS01000006.1"/>
</dbReference>
<feature type="region of interest" description="Disordered" evidence="1">
    <location>
        <begin position="46"/>
        <end position="118"/>
    </location>
</feature>
<proteinExistence type="predicted"/>
<feature type="region of interest" description="Disordered" evidence="1">
    <location>
        <begin position="340"/>
        <end position="364"/>
    </location>
</feature>
<dbReference type="AlphaFoldDB" id="A0A086ZG86"/>
<feature type="signal peptide" evidence="2">
    <location>
        <begin position="1"/>
        <end position="45"/>
    </location>
</feature>
<protein>
    <submittedName>
        <fullName evidence="3">Putative cell wall-associated protein</fullName>
    </submittedName>
</protein>
<dbReference type="Proteomes" id="UP000029096">
    <property type="component" value="Unassembled WGS sequence"/>
</dbReference>
<evidence type="ECO:0000313" key="4">
    <source>
        <dbReference type="Proteomes" id="UP000029096"/>
    </source>
</evidence>
<dbReference type="EMBL" id="JGYP01000002">
    <property type="protein sequence ID" value="KFI45536.1"/>
    <property type="molecule type" value="Genomic_DNA"/>
</dbReference>
<feature type="compositionally biased region" description="Low complexity" evidence="1">
    <location>
        <begin position="350"/>
        <end position="364"/>
    </location>
</feature>
<feature type="chain" id="PRO_5001817900" evidence="2">
    <location>
        <begin position="46"/>
        <end position="1240"/>
    </location>
</feature>
<gene>
    <name evidence="3" type="ORF">BBOH_1053</name>
</gene>
<name>A0A086ZG86_9BIFI</name>
<dbReference type="eggNOG" id="COG3188">
    <property type="taxonomic scope" value="Bacteria"/>
</dbReference>
<feature type="region of interest" description="Disordered" evidence="1">
    <location>
        <begin position="1206"/>
        <end position="1240"/>
    </location>
</feature>